<dbReference type="InterPro" id="IPR000436">
    <property type="entry name" value="Sushi_SCR_CCP_dom"/>
</dbReference>
<protein>
    <recommendedName>
        <fullName evidence="7">Sushi domain-containing protein</fullName>
    </recommendedName>
</protein>
<name>A0A7S2SN26_9STRA</name>
<sequence length="1776" mass="199218">MKLLYVPCLALMLVLTHANAELHSERLLRLLDEHHVDHEEVYKLAVERRKNLMELARDDPPRFLTETETVLNKRDLMKERFEERVLAHVEQRVHYPKALLRKVIQLNNGSFWQAVVDGVGTFTTYGIDDTYTRGGLRSLHGIQSGNIIVVTVKVKQVVVGNKQLDQGVGQRRSESRYEDRPSPMSRPYNPDERPFAHRVKFLFTYIAFEDTLEEDMWDMSIYRSRVEEIVAALEEWSHGMLSVEADGPIMLTMPGNRADFDGDGNFRGMWGYSDMAINLAKEVVGFPGEFYDNYHGFYGVVDPKFHPTGGAAAGVTIGFTHQAEDWILSTHTFLHELGHVMGALHSNFKGTEYGDKSCTMGCSSCRGQYNAAYKLDYGWFEPSRVVEHYRLLGEDEQQINVRLGAHDTSSEAYASLPEDIKLVVRAWAHPNYTNTDSTPLVVSVRQDGGVQLHIAPTSTAEDRHTYEEEEDDWRNRVLWTGPTDILDMGDHSENGDVFKGTSGLNDRKEGLAAGSVYFHVQGDYGILVENMGEEMIGGTRVSNISIGFYTMSPFESSLDWARNAGELSSEQSKSILEGACESPETFLDSWNTHITTKDCAHMAKLRDGESCRLSCVAGYRPVSGSQPSFATCTNGNVNMDTTLTCERHTTTETDVSCNHVVVEWDAWHGLQVTMDFIKQEQDVWVTQENIYFYKSDRHWLLDTNTDPSSAISFCRMEDSTNHPSKLRDSDCWSASERFQVRHVFCAGIEFTPDVCPVVIASSTTPAYNPGKVLGAYRWDGVKYKHTEGHTFYKNGNNVEIGGDGIPNVEAHNVGSITHPAVLNYGWWEYIHAPRNEYMKLPGTVQVDCAASCGVFDPTALPENSYSECDPSTRFFAGESCEIKCDEGYIRVGRRKGVECLFDGSWAKPNDLHCVHKDNMVVAGRLQNLNRPGLELRRVRISTCGRDGGWPMLIKGYPYELLLNKRLHRGSEVWQDPYLYEVASSYYQAIEAEATPTLEAARSKFHMNDRCGFVEAQVVPGVEYFVVVFGIGSTVPVGPSPVEIVDFESVQTDSSLPAALKVSGTARDQMNAVYIRADDMNNGHSIYITRRPRTQSYLFRRGTGWAINIENPVFMNGVTSQEVDPRTLADVDPTAAEWDSGIEIEKVKVCGSLPMPRYGKHDCGFAPVVASEQCVFTCDWGFEIVGDDTVSCDSQGNWVNDVPTCRRIECDVFQASNLVAGTIETYVKRYDLDELRPRWQIFSSDSLHVYQVPYRPDDDDEKGKYILSQWGKAWNLGATLESSYGKSSTAVSHPKLVEEWMLYRDSAYAWFDDVEVSCVTEIEYPTLVDVSGSGESTANGIYAPLQDQPYAPYKHTSASVYLYHHNSTSQDENFVGKWCLDDDTIFSNGCAYGSVRSMSWDPTGISGWTNNELRVVDSGCPDQKYFEIPEDKCKSCQVCPEGQVRIGCHGTSMGECVEDDCPFADGSPPCESHECLRDPDSESCKSIVVEYCFTDEGKLDLACQTPVDPECPFDQNDITSPCFHKDCHDVESEECGDVVIEYCSSPGNTDVGCKQAFDGCEYDWDAPGSPCRAKECLRDHESSECEDQINEYCGDEATDDDACEVSFCPFSETVQESPCKHEACKRDSSSTECQNYVDRYCTGNYDDIACLGIKKPETPAPTQAPTPVPECAFHRHRCTCKGTCEWLDGECRKKTFVEVGQGHECSKDGSVSSQYYKPYRVSTLRTCLGLCKYKCHAVSFHQEKRRCELWTVQPDGLRPSSSIHTSCHKKSLISELE</sequence>
<evidence type="ECO:0000256" key="5">
    <source>
        <dbReference type="SAM" id="MobiDB-lite"/>
    </source>
</evidence>
<feature type="domain" description="Sushi" evidence="7">
    <location>
        <begin position="850"/>
        <end position="915"/>
    </location>
</feature>
<accession>A0A7S2SN26</accession>
<evidence type="ECO:0000256" key="1">
    <source>
        <dbReference type="ARBA" id="ARBA00022659"/>
    </source>
</evidence>
<evidence type="ECO:0000256" key="3">
    <source>
        <dbReference type="ARBA" id="ARBA00023157"/>
    </source>
</evidence>
<dbReference type="EMBL" id="HBHK01025247">
    <property type="protein sequence ID" value="CAD9704732.1"/>
    <property type="molecule type" value="Transcribed_RNA"/>
</dbReference>
<keyword evidence="6" id="KW-0732">Signal</keyword>
<dbReference type="SUPFAM" id="SSF55486">
    <property type="entry name" value="Metalloproteases ('zincins'), catalytic domain"/>
    <property type="match status" value="1"/>
</dbReference>
<feature type="signal peptide" evidence="6">
    <location>
        <begin position="1"/>
        <end position="20"/>
    </location>
</feature>
<evidence type="ECO:0000259" key="7">
    <source>
        <dbReference type="PROSITE" id="PS50923"/>
    </source>
</evidence>
<dbReference type="InterPro" id="IPR035976">
    <property type="entry name" value="Sushi/SCR/CCP_sf"/>
</dbReference>
<reference evidence="8" key="1">
    <citation type="submission" date="2021-01" db="EMBL/GenBank/DDBJ databases">
        <authorList>
            <person name="Corre E."/>
            <person name="Pelletier E."/>
            <person name="Niang G."/>
            <person name="Scheremetjew M."/>
            <person name="Finn R."/>
            <person name="Kale V."/>
            <person name="Holt S."/>
            <person name="Cochrane G."/>
            <person name="Meng A."/>
            <person name="Brown T."/>
            <person name="Cohen L."/>
        </authorList>
    </citation>
    <scope>NUCLEOTIDE SEQUENCE</scope>
    <source>
        <strain evidence="8">NY070348D</strain>
    </source>
</reference>
<evidence type="ECO:0000256" key="6">
    <source>
        <dbReference type="SAM" id="SignalP"/>
    </source>
</evidence>
<gene>
    <name evidence="8" type="ORF">QSP1433_LOCUS15909</name>
</gene>
<dbReference type="SMART" id="SM00032">
    <property type="entry name" value="CCP"/>
    <property type="match status" value="3"/>
</dbReference>
<keyword evidence="2" id="KW-0677">Repeat</keyword>
<dbReference type="Gene3D" id="2.10.70.10">
    <property type="entry name" value="Complement Module, domain 1"/>
    <property type="match status" value="2"/>
</dbReference>
<dbReference type="CDD" id="cd00033">
    <property type="entry name" value="CCP"/>
    <property type="match status" value="2"/>
</dbReference>
<dbReference type="PANTHER" id="PTHR19325:SF560">
    <property type="entry name" value="SUSHI, VON WILLEBRAND FACTOR TYPE A, EGF AND PENTRAXIN DOMAIN-CONTAINING PROTEIN 1"/>
    <property type="match status" value="1"/>
</dbReference>
<evidence type="ECO:0000256" key="2">
    <source>
        <dbReference type="ARBA" id="ARBA00022737"/>
    </source>
</evidence>
<dbReference type="InterPro" id="IPR050350">
    <property type="entry name" value="Compl-Cell_Adhes-Reg"/>
</dbReference>
<dbReference type="SUPFAM" id="SSF57535">
    <property type="entry name" value="Complement control module/SCR domain"/>
    <property type="match status" value="2"/>
</dbReference>
<organism evidence="8">
    <name type="scientific">Mucochytrium quahogii</name>
    <dbReference type="NCBI Taxonomy" id="96639"/>
    <lineage>
        <taxon>Eukaryota</taxon>
        <taxon>Sar</taxon>
        <taxon>Stramenopiles</taxon>
        <taxon>Bigyra</taxon>
        <taxon>Labyrinthulomycetes</taxon>
        <taxon>Thraustochytrida</taxon>
        <taxon>Thraustochytriidae</taxon>
        <taxon>Mucochytrium</taxon>
    </lineage>
</organism>
<evidence type="ECO:0000256" key="4">
    <source>
        <dbReference type="ARBA" id="ARBA00023180"/>
    </source>
</evidence>
<dbReference type="PROSITE" id="PS50923">
    <property type="entry name" value="SUSHI"/>
    <property type="match status" value="2"/>
</dbReference>
<keyword evidence="4" id="KW-0325">Glycoprotein</keyword>
<feature type="chain" id="PRO_5030935461" description="Sushi domain-containing protein" evidence="6">
    <location>
        <begin position="21"/>
        <end position="1776"/>
    </location>
</feature>
<feature type="domain" description="Sushi" evidence="7">
    <location>
        <begin position="1147"/>
        <end position="1206"/>
    </location>
</feature>
<feature type="region of interest" description="Disordered" evidence="5">
    <location>
        <begin position="165"/>
        <end position="190"/>
    </location>
</feature>
<proteinExistence type="predicted"/>
<feature type="compositionally biased region" description="Basic and acidic residues" evidence="5">
    <location>
        <begin position="171"/>
        <end position="181"/>
    </location>
</feature>
<dbReference type="PANTHER" id="PTHR19325">
    <property type="entry name" value="COMPLEMENT COMPONENT-RELATED SUSHI DOMAIN-CONTAINING"/>
    <property type="match status" value="1"/>
</dbReference>
<keyword evidence="3" id="KW-1015">Disulfide bond</keyword>
<dbReference type="Pfam" id="PF00084">
    <property type="entry name" value="Sushi"/>
    <property type="match status" value="2"/>
</dbReference>
<keyword evidence="1" id="KW-0768">Sushi</keyword>
<evidence type="ECO:0000313" key="8">
    <source>
        <dbReference type="EMBL" id="CAD9704732.1"/>
    </source>
</evidence>